<dbReference type="InterPro" id="IPR006442">
    <property type="entry name" value="Antitoxin_Phd/YefM"/>
</dbReference>
<proteinExistence type="inferred from homology"/>
<evidence type="ECO:0000313" key="3">
    <source>
        <dbReference type="EMBL" id="OGI43628.1"/>
    </source>
</evidence>
<dbReference type="Proteomes" id="UP000179344">
    <property type="component" value="Unassembled WGS sequence"/>
</dbReference>
<name>A0A1F6TES9_9PROT</name>
<gene>
    <name evidence="3" type="ORF">A2V92_03790</name>
</gene>
<dbReference type="Pfam" id="PF02604">
    <property type="entry name" value="PhdYeFM_antitox"/>
    <property type="match status" value="1"/>
</dbReference>
<dbReference type="Gene3D" id="3.40.1620.10">
    <property type="entry name" value="YefM-like domain"/>
    <property type="match status" value="1"/>
</dbReference>
<dbReference type="NCBIfam" id="TIGR01552">
    <property type="entry name" value="phd_fam"/>
    <property type="match status" value="1"/>
</dbReference>
<dbReference type="AlphaFoldDB" id="A0A1F6TES9"/>
<sequence>MNTTAKNLRIHTREILEAVERGQEVVITVRGKPRAKIVPVRGRRTAAKTKKTSPLFGIWKDHAETRNVLEYVNRLRSGRF</sequence>
<evidence type="ECO:0000256" key="2">
    <source>
        <dbReference type="RuleBase" id="RU362080"/>
    </source>
</evidence>
<accession>A0A1F6TES9</accession>
<organism evidence="3 4">
    <name type="scientific">Candidatus Muproteobacteria bacterium RBG_16_65_31</name>
    <dbReference type="NCBI Taxonomy" id="1817759"/>
    <lineage>
        <taxon>Bacteria</taxon>
        <taxon>Pseudomonadati</taxon>
        <taxon>Pseudomonadota</taxon>
        <taxon>Candidatus Muproteobacteria</taxon>
    </lineage>
</organism>
<evidence type="ECO:0000256" key="1">
    <source>
        <dbReference type="ARBA" id="ARBA00009981"/>
    </source>
</evidence>
<dbReference type="InterPro" id="IPR036165">
    <property type="entry name" value="YefM-like_sf"/>
</dbReference>
<evidence type="ECO:0000313" key="4">
    <source>
        <dbReference type="Proteomes" id="UP000179344"/>
    </source>
</evidence>
<protein>
    <recommendedName>
        <fullName evidence="2">Antitoxin</fullName>
    </recommendedName>
</protein>
<reference evidence="3 4" key="1">
    <citation type="journal article" date="2016" name="Nat. Commun.">
        <title>Thousands of microbial genomes shed light on interconnected biogeochemical processes in an aquifer system.</title>
        <authorList>
            <person name="Anantharaman K."/>
            <person name="Brown C.T."/>
            <person name="Hug L.A."/>
            <person name="Sharon I."/>
            <person name="Castelle C.J."/>
            <person name="Probst A.J."/>
            <person name="Thomas B.C."/>
            <person name="Singh A."/>
            <person name="Wilkins M.J."/>
            <person name="Karaoz U."/>
            <person name="Brodie E.L."/>
            <person name="Williams K.H."/>
            <person name="Hubbard S.S."/>
            <person name="Banfield J.F."/>
        </authorList>
    </citation>
    <scope>NUCLEOTIDE SEQUENCE [LARGE SCALE GENOMIC DNA]</scope>
</reference>
<comment type="similarity">
    <text evidence="1 2">Belongs to the phD/YefM antitoxin family.</text>
</comment>
<dbReference type="EMBL" id="MFST01000106">
    <property type="protein sequence ID" value="OGI43628.1"/>
    <property type="molecule type" value="Genomic_DNA"/>
</dbReference>
<dbReference type="SUPFAM" id="SSF143120">
    <property type="entry name" value="YefM-like"/>
    <property type="match status" value="1"/>
</dbReference>
<comment type="function">
    <text evidence="2">Antitoxin component of a type II toxin-antitoxin (TA) system.</text>
</comment>
<comment type="caution">
    <text evidence="3">The sequence shown here is derived from an EMBL/GenBank/DDBJ whole genome shotgun (WGS) entry which is preliminary data.</text>
</comment>